<dbReference type="CDD" id="cd04179">
    <property type="entry name" value="DPM_DPG-synthase_like"/>
    <property type="match status" value="1"/>
</dbReference>
<gene>
    <name evidence="2" type="ORF">A2713_01900</name>
</gene>
<dbReference type="Gene3D" id="3.90.550.10">
    <property type="entry name" value="Spore Coat Polysaccharide Biosynthesis Protein SpsA, Chain A"/>
    <property type="match status" value="1"/>
</dbReference>
<organism evidence="2 3">
    <name type="scientific">candidate division WWE3 bacterium RIFCSPHIGHO2_01_FULL_35_17</name>
    <dbReference type="NCBI Taxonomy" id="1802614"/>
    <lineage>
        <taxon>Bacteria</taxon>
        <taxon>Katanobacteria</taxon>
    </lineage>
</organism>
<dbReference type="EMBL" id="MEUX01000022">
    <property type="protein sequence ID" value="OGC47096.1"/>
    <property type="molecule type" value="Genomic_DNA"/>
</dbReference>
<dbReference type="InterPro" id="IPR029044">
    <property type="entry name" value="Nucleotide-diphossugar_trans"/>
</dbReference>
<dbReference type="Proteomes" id="UP000176444">
    <property type="component" value="Unassembled WGS sequence"/>
</dbReference>
<evidence type="ECO:0000259" key="1">
    <source>
        <dbReference type="Pfam" id="PF00535"/>
    </source>
</evidence>
<dbReference type="AlphaFoldDB" id="A0A1F4UQA8"/>
<dbReference type="PANTHER" id="PTHR48090:SF7">
    <property type="entry name" value="RFBJ PROTEIN"/>
    <property type="match status" value="1"/>
</dbReference>
<proteinExistence type="predicted"/>
<dbReference type="SUPFAM" id="SSF53448">
    <property type="entry name" value="Nucleotide-diphospho-sugar transferases"/>
    <property type="match status" value="1"/>
</dbReference>
<dbReference type="PANTHER" id="PTHR48090">
    <property type="entry name" value="UNDECAPRENYL-PHOSPHATE 4-DEOXY-4-FORMAMIDO-L-ARABINOSE TRANSFERASE-RELATED"/>
    <property type="match status" value="1"/>
</dbReference>
<accession>A0A1F4UQA8</accession>
<dbReference type="Pfam" id="PF00535">
    <property type="entry name" value="Glycos_transf_2"/>
    <property type="match status" value="1"/>
</dbReference>
<dbReference type="InterPro" id="IPR050256">
    <property type="entry name" value="Glycosyltransferase_2"/>
</dbReference>
<evidence type="ECO:0000313" key="2">
    <source>
        <dbReference type="EMBL" id="OGC47096.1"/>
    </source>
</evidence>
<evidence type="ECO:0000313" key="3">
    <source>
        <dbReference type="Proteomes" id="UP000176444"/>
    </source>
</evidence>
<reference evidence="2 3" key="1">
    <citation type="journal article" date="2016" name="Nat. Commun.">
        <title>Thousands of microbial genomes shed light on interconnected biogeochemical processes in an aquifer system.</title>
        <authorList>
            <person name="Anantharaman K."/>
            <person name="Brown C.T."/>
            <person name="Hug L.A."/>
            <person name="Sharon I."/>
            <person name="Castelle C.J."/>
            <person name="Probst A.J."/>
            <person name="Thomas B.C."/>
            <person name="Singh A."/>
            <person name="Wilkins M.J."/>
            <person name="Karaoz U."/>
            <person name="Brodie E.L."/>
            <person name="Williams K.H."/>
            <person name="Hubbard S.S."/>
            <person name="Banfield J.F."/>
        </authorList>
    </citation>
    <scope>NUCLEOTIDE SEQUENCE [LARGE SCALE GENOMIC DNA]</scope>
</reference>
<feature type="domain" description="Glycosyltransferase 2-like" evidence="1">
    <location>
        <begin position="4"/>
        <end position="160"/>
    </location>
</feature>
<sequence length="226" mass="25507">MKISIIIPAKNEEETIGEVIAKAKNYGDEVLVVDGHSTDRTREIAQELGAKVILDNKISKGDGYKCGVKEAKGDIIVFIDADGSHEPADIPKLVQPIIEEQADLVVASRMLGGSEELHGTWDNFIRNTGSNLLVVFVNKKWKTNLTDIENGFRAIKKSVFLDLNLKRNDFVIEQEMVFNALKKGYRVKEAVSHEFSRKGGRSKLKTSQGFKFIWHFIVSLYWPWTK</sequence>
<comment type="caution">
    <text evidence="2">The sequence shown here is derived from an EMBL/GenBank/DDBJ whole genome shotgun (WGS) entry which is preliminary data.</text>
</comment>
<name>A0A1F4UQA8_UNCKA</name>
<dbReference type="InterPro" id="IPR001173">
    <property type="entry name" value="Glyco_trans_2-like"/>
</dbReference>
<protein>
    <recommendedName>
        <fullName evidence="1">Glycosyltransferase 2-like domain-containing protein</fullName>
    </recommendedName>
</protein>